<evidence type="ECO:0000256" key="4">
    <source>
        <dbReference type="PIRSR" id="PIRSR006278-1"/>
    </source>
</evidence>
<sequence>MNRPRRHLAILPTPLQRLTGLEARLGCGPLYLKRDDLAGFGLAGNKARPLEFLLGEALAARADVLVTAGAAGSNFVAAAAAAARVCGLECDVLVSGPASRQLSVNQEMAVKAGATLHFTGADRDQLDQLVEQHADKLRADGRVPYPVPRGGATATGALGFAYAARELAAQLTALGHEDVVVVLPTGSGASLSGFLAGRAALGAAWRTYGVSVSRPAAQMGAEVVELAAACAALLDAPAPTGPDLTLLDATGPGFGQVTEADLHNALLALHTEGLLFDSTYGAKALTAVLALIEAGERAPVVLWHTGGMPSALKLLATPEVRA</sequence>
<dbReference type="InterPro" id="IPR027278">
    <property type="entry name" value="ACCD_DCysDesulf"/>
</dbReference>
<dbReference type="InterPro" id="IPR001926">
    <property type="entry name" value="TrpB-like_PALP"/>
</dbReference>
<keyword evidence="8" id="KW-1185">Reference proteome</keyword>
<feature type="active site" description="Nucleophile" evidence="4">
    <location>
        <position position="73"/>
    </location>
</feature>
<evidence type="ECO:0000313" key="8">
    <source>
        <dbReference type="Proteomes" id="UP000653674"/>
    </source>
</evidence>
<keyword evidence="3 5" id="KW-0663">Pyridoxal phosphate</keyword>
<comment type="cofactor">
    <cofactor evidence="1">
        <name>pyridoxal 5'-phosphate</name>
        <dbReference type="ChEBI" id="CHEBI:597326"/>
    </cofactor>
</comment>
<gene>
    <name evidence="7" type="primary">dcyD</name>
    <name evidence="7" type="ORF">Pfl04_14920</name>
</gene>
<dbReference type="PANTHER" id="PTHR43780">
    <property type="entry name" value="1-AMINOCYCLOPROPANE-1-CARBOXYLATE DEAMINASE-RELATED"/>
    <property type="match status" value="1"/>
</dbReference>
<evidence type="ECO:0000256" key="2">
    <source>
        <dbReference type="ARBA" id="ARBA00008639"/>
    </source>
</evidence>
<evidence type="ECO:0000259" key="6">
    <source>
        <dbReference type="Pfam" id="PF00291"/>
    </source>
</evidence>
<feature type="modified residue" description="N6-(pyridoxal phosphate)lysine" evidence="5">
    <location>
        <position position="46"/>
    </location>
</feature>
<dbReference type="AlphaFoldDB" id="A0A8J3LGU7"/>
<comment type="similarity">
    <text evidence="2">Belongs to the ACC deaminase/D-cysteine desulfhydrase family.</text>
</comment>
<accession>A0A8J3LGU7</accession>
<evidence type="ECO:0000256" key="3">
    <source>
        <dbReference type="ARBA" id="ARBA00022898"/>
    </source>
</evidence>
<dbReference type="InterPro" id="IPR036052">
    <property type="entry name" value="TrpB-like_PALP_sf"/>
</dbReference>
<feature type="domain" description="Tryptophan synthase beta chain-like PALP" evidence="6">
    <location>
        <begin position="9"/>
        <end position="306"/>
    </location>
</feature>
<organism evidence="7 8">
    <name type="scientific">Planosporangium flavigriseum</name>
    <dbReference type="NCBI Taxonomy" id="373681"/>
    <lineage>
        <taxon>Bacteria</taxon>
        <taxon>Bacillati</taxon>
        <taxon>Actinomycetota</taxon>
        <taxon>Actinomycetes</taxon>
        <taxon>Micromonosporales</taxon>
        <taxon>Micromonosporaceae</taxon>
        <taxon>Planosporangium</taxon>
    </lineage>
</organism>
<evidence type="ECO:0000256" key="5">
    <source>
        <dbReference type="PIRSR" id="PIRSR006278-2"/>
    </source>
</evidence>
<evidence type="ECO:0000256" key="1">
    <source>
        <dbReference type="ARBA" id="ARBA00001933"/>
    </source>
</evidence>
<dbReference type="PIRSF" id="PIRSF006278">
    <property type="entry name" value="ACCD_DCysDesulf"/>
    <property type="match status" value="1"/>
</dbReference>
<dbReference type="SUPFAM" id="SSF53686">
    <property type="entry name" value="Tryptophan synthase beta subunit-like PLP-dependent enzymes"/>
    <property type="match status" value="1"/>
</dbReference>
<evidence type="ECO:0000313" key="7">
    <source>
        <dbReference type="EMBL" id="GIG73088.1"/>
    </source>
</evidence>
<reference evidence="7" key="1">
    <citation type="submission" date="2021-01" db="EMBL/GenBank/DDBJ databases">
        <title>Whole genome shotgun sequence of Planosporangium flavigriseum NBRC 105377.</title>
        <authorList>
            <person name="Komaki H."/>
            <person name="Tamura T."/>
        </authorList>
    </citation>
    <scope>NUCLEOTIDE SEQUENCE</scope>
    <source>
        <strain evidence="7">NBRC 105377</strain>
    </source>
</reference>
<proteinExistence type="inferred from homology"/>
<dbReference type="GO" id="GO:0019148">
    <property type="term" value="F:D-cysteine desulfhydrase activity"/>
    <property type="evidence" value="ECO:0007669"/>
    <property type="project" value="TreeGrafter"/>
</dbReference>
<dbReference type="RefSeq" id="WP_168071749.1">
    <property type="nucleotide sequence ID" value="NZ_BAAAQJ010000003.1"/>
</dbReference>
<dbReference type="GO" id="GO:1901605">
    <property type="term" value="P:alpha-amino acid metabolic process"/>
    <property type="evidence" value="ECO:0007669"/>
    <property type="project" value="UniProtKB-ARBA"/>
</dbReference>
<dbReference type="PANTHER" id="PTHR43780:SF2">
    <property type="entry name" value="1-AMINOCYCLOPROPANE-1-CARBOXYLATE DEAMINASE-RELATED"/>
    <property type="match status" value="1"/>
</dbReference>
<dbReference type="Pfam" id="PF00291">
    <property type="entry name" value="PALP"/>
    <property type="match status" value="1"/>
</dbReference>
<protein>
    <submittedName>
        <fullName evidence="7">1-aminocyclopropane-1-carboxylate deaminase</fullName>
    </submittedName>
</protein>
<comment type="caution">
    <text evidence="7">The sequence shown here is derived from an EMBL/GenBank/DDBJ whole genome shotgun (WGS) entry which is preliminary data.</text>
</comment>
<dbReference type="Gene3D" id="3.40.50.1100">
    <property type="match status" value="2"/>
</dbReference>
<name>A0A8J3LGU7_9ACTN</name>
<dbReference type="EMBL" id="BONU01000007">
    <property type="protein sequence ID" value="GIG73088.1"/>
    <property type="molecule type" value="Genomic_DNA"/>
</dbReference>
<dbReference type="Proteomes" id="UP000653674">
    <property type="component" value="Unassembled WGS sequence"/>
</dbReference>